<dbReference type="Proteomes" id="UP000237284">
    <property type="component" value="Chromosome"/>
</dbReference>
<evidence type="ECO:0000313" key="1">
    <source>
        <dbReference type="EMBL" id="QPK17725.1"/>
    </source>
</evidence>
<proteinExistence type="predicted"/>
<dbReference type="AlphaFoldDB" id="A0A7T0HHQ8"/>
<dbReference type="RefSeq" id="WP_196387976.1">
    <property type="nucleotide sequence ID" value="NZ_CP065030.1"/>
</dbReference>
<reference evidence="1 2" key="1">
    <citation type="submission" date="2020-11" db="EMBL/GenBank/DDBJ databases">
        <title>Complete genome sequence of Pectobacterium versatile F131.</title>
        <authorList>
            <person name="Shirshikov F.V."/>
            <person name="Miroshnikov K."/>
            <person name="Toshakov S.V."/>
            <person name="Kabanova A.P."/>
            <person name="Barannik A.P."/>
            <person name="Shneider M."/>
            <person name="Ignatov A.N."/>
            <person name="Miroshnikov K.A."/>
            <person name="Mikhailova Y.V."/>
            <person name="Shelenkov A."/>
            <person name="Yanushevich Y.G."/>
            <person name="Evseev P.V."/>
        </authorList>
    </citation>
    <scope>NUCLEOTIDE SEQUENCE [LARGE SCALE GENOMIC DNA]</scope>
    <source>
        <strain evidence="1 2">F131</strain>
    </source>
</reference>
<evidence type="ECO:0000313" key="2">
    <source>
        <dbReference type="Proteomes" id="UP000237284"/>
    </source>
</evidence>
<organism evidence="1 2">
    <name type="scientific">Pectobacterium versatile</name>
    <dbReference type="NCBI Taxonomy" id="2488639"/>
    <lineage>
        <taxon>Bacteria</taxon>
        <taxon>Pseudomonadati</taxon>
        <taxon>Pseudomonadota</taxon>
        <taxon>Gammaproteobacteria</taxon>
        <taxon>Enterobacterales</taxon>
        <taxon>Pectobacteriaceae</taxon>
        <taxon>Pectobacterium</taxon>
    </lineage>
</organism>
<protein>
    <submittedName>
        <fullName evidence="1">Uncharacterized protein</fullName>
    </submittedName>
</protein>
<dbReference type="EMBL" id="CP065030">
    <property type="protein sequence ID" value="QPK17725.1"/>
    <property type="molecule type" value="Genomic_DNA"/>
</dbReference>
<accession>A0A7T0HHQ8</accession>
<gene>
    <name evidence="1" type="ORF">F131LOC_010580</name>
</gene>
<name>A0A7T0HHQ8_9GAMM</name>
<sequence length="45" mass="5111">MGKAIADDELLSLFDIDTQPVSDVEEIISLYTHGEYNKVIEKNQQ</sequence>